<organism evidence="2 3">
    <name type="scientific">Nonomuraea marmarensis</name>
    <dbReference type="NCBI Taxonomy" id="3351344"/>
    <lineage>
        <taxon>Bacteria</taxon>
        <taxon>Bacillati</taxon>
        <taxon>Actinomycetota</taxon>
        <taxon>Actinomycetes</taxon>
        <taxon>Streptosporangiales</taxon>
        <taxon>Streptosporangiaceae</taxon>
        <taxon>Nonomuraea</taxon>
    </lineage>
</organism>
<dbReference type="Proteomes" id="UP001603978">
    <property type="component" value="Unassembled WGS sequence"/>
</dbReference>
<keyword evidence="1" id="KW-1133">Transmembrane helix</keyword>
<accession>A0ABW7AD71</accession>
<comment type="caution">
    <text evidence="2">The sequence shown here is derived from an EMBL/GenBank/DDBJ whole genome shotgun (WGS) entry which is preliminary data.</text>
</comment>
<evidence type="ECO:0000313" key="3">
    <source>
        <dbReference type="Proteomes" id="UP001603978"/>
    </source>
</evidence>
<keyword evidence="1" id="KW-0812">Transmembrane</keyword>
<evidence type="ECO:0000256" key="1">
    <source>
        <dbReference type="SAM" id="Phobius"/>
    </source>
</evidence>
<evidence type="ECO:0000313" key="2">
    <source>
        <dbReference type="EMBL" id="MFG1705280.1"/>
    </source>
</evidence>
<evidence type="ECO:0008006" key="4">
    <source>
        <dbReference type="Google" id="ProtNLM"/>
    </source>
</evidence>
<sequence length="59" mass="6324">MFRVPPRPRTRTPAEHLGRAFGVQRTMDAAGAVLGPLAALGVLALSGQTYGRRKALRIP</sequence>
<keyword evidence="3" id="KW-1185">Reference proteome</keyword>
<proteinExistence type="predicted"/>
<name>A0ABW7AD71_9ACTN</name>
<protein>
    <recommendedName>
        <fullName evidence="4">MFS transporter</fullName>
    </recommendedName>
</protein>
<dbReference type="RefSeq" id="WP_393167148.1">
    <property type="nucleotide sequence ID" value="NZ_JBICRM010000010.1"/>
</dbReference>
<keyword evidence="1" id="KW-0472">Membrane</keyword>
<gene>
    <name evidence="2" type="ORF">ACFLIM_19000</name>
</gene>
<dbReference type="EMBL" id="JBICRM010000010">
    <property type="protein sequence ID" value="MFG1705280.1"/>
    <property type="molecule type" value="Genomic_DNA"/>
</dbReference>
<feature type="transmembrane region" description="Helical" evidence="1">
    <location>
        <begin position="29"/>
        <end position="47"/>
    </location>
</feature>
<reference evidence="2 3" key="1">
    <citation type="submission" date="2024-10" db="EMBL/GenBank/DDBJ databases">
        <authorList>
            <person name="Topkara A.R."/>
            <person name="Saygin H."/>
        </authorList>
    </citation>
    <scope>NUCLEOTIDE SEQUENCE [LARGE SCALE GENOMIC DNA]</scope>
    <source>
        <strain evidence="2 3">M3C6</strain>
    </source>
</reference>